<dbReference type="AlphaFoldDB" id="A0A5J4LN79"/>
<comment type="caution">
    <text evidence="2">The sequence shown here is derived from an EMBL/GenBank/DDBJ whole genome shotgun (WGS) entry which is preliminary data.</text>
</comment>
<name>A0A5J4LN79_9ACTN</name>
<feature type="compositionally biased region" description="Gly residues" evidence="1">
    <location>
        <begin position="1"/>
        <end position="13"/>
    </location>
</feature>
<evidence type="ECO:0000256" key="1">
    <source>
        <dbReference type="SAM" id="MobiDB-lite"/>
    </source>
</evidence>
<evidence type="ECO:0000313" key="2">
    <source>
        <dbReference type="EMBL" id="GES33056.1"/>
    </source>
</evidence>
<gene>
    <name evidence="2" type="ORF">San01_55440</name>
</gene>
<dbReference type="Proteomes" id="UP000325598">
    <property type="component" value="Unassembled WGS sequence"/>
</dbReference>
<organism evidence="2 3">
    <name type="scientific">Streptomyces angustmyceticus</name>
    <dbReference type="NCBI Taxonomy" id="285578"/>
    <lineage>
        <taxon>Bacteria</taxon>
        <taxon>Bacillati</taxon>
        <taxon>Actinomycetota</taxon>
        <taxon>Actinomycetes</taxon>
        <taxon>Kitasatosporales</taxon>
        <taxon>Streptomycetaceae</taxon>
        <taxon>Streptomyces</taxon>
    </lineage>
</organism>
<proteinExistence type="predicted"/>
<keyword evidence="3" id="KW-1185">Reference proteome</keyword>
<reference evidence="2 3" key="1">
    <citation type="submission" date="2019-10" db="EMBL/GenBank/DDBJ databases">
        <title>Whole genome shotgun sequence of Streptomyces angustmyceticus NBRC 3934.</title>
        <authorList>
            <person name="Hosoyama A."/>
            <person name="Ichikawa N."/>
            <person name="Kimura A."/>
            <person name="Kitahashi Y."/>
            <person name="Komaki H."/>
            <person name="Uohara A."/>
        </authorList>
    </citation>
    <scope>NUCLEOTIDE SEQUENCE [LARGE SCALE GENOMIC DNA]</scope>
    <source>
        <strain evidence="2 3">NBRC 3934</strain>
    </source>
</reference>
<feature type="region of interest" description="Disordered" evidence="1">
    <location>
        <begin position="1"/>
        <end position="46"/>
    </location>
</feature>
<feature type="compositionally biased region" description="Basic and acidic residues" evidence="1">
    <location>
        <begin position="23"/>
        <end position="41"/>
    </location>
</feature>
<evidence type="ECO:0000313" key="3">
    <source>
        <dbReference type="Proteomes" id="UP000325598"/>
    </source>
</evidence>
<protein>
    <submittedName>
        <fullName evidence="2">Uncharacterized protein</fullName>
    </submittedName>
</protein>
<dbReference type="EMBL" id="BLAG01000017">
    <property type="protein sequence ID" value="GES33056.1"/>
    <property type="molecule type" value="Genomic_DNA"/>
</dbReference>
<sequence>MAGQAESGGGGTDGESAEQAAASDHEAAPRGAGRRDGRTVRDGAGPPKSVYLMLMTFFPGSGGWGVPWSQSA</sequence>
<accession>A0A5J4LN79</accession>